<evidence type="ECO:0000313" key="4">
    <source>
        <dbReference type="Proteomes" id="UP001152320"/>
    </source>
</evidence>
<feature type="compositionally biased region" description="Polar residues" evidence="1">
    <location>
        <begin position="209"/>
        <end position="223"/>
    </location>
</feature>
<evidence type="ECO:0000313" key="3">
    <source>
        <dbReference type="EMBL" id="KAJ8025855.1"/>
    </source>
</evidence>
<comment type="caution">
    <text evidence="3">The sequence shown here is derived from an EMBL/GenBank/DDBJ whole genome shotgun (WGS) entry which is preliminary data.</text>
</comment>
<gene>
    <name evidence="3" type="ORF">HOLleu_33528</name>
</gene>
<feature type="region of interest" description="Disordered" evidence="1">
    <location>
        <begin position="192"/>
        <end position="239"/>
    </location>
</feature>
<name>A0A9Q0YNV8_HOLLE</name>
<organism evidence="3 4">
    <name type="scientific">Holothuria leucospilota</name>
    <name type="common">Black long sea cucumber</name>
    <name type="synonym">Mertensiothuria leucospilota</name>
    <dbReference type="NCBI Taxonomy" id="206669"/>
    <lineage>
        <taxon>Eukaryota</taxon>
        <taxon>Metazoa</taxon>
        <taxon>Echinodermata</taxon>
        <taxon>Eleutherozoa</taxon>
        <taxon>Echinozoa</taxon>
        <taxon>Holothuroidea</taxon>
        <taxon>Aspidochirotacea</taxon>
        <taxon>Aspidochirotida</taxon>
        <taxon>Holothuriidae</taxon>
        <taxon>Holothuria</taxon>
    </lineage>
</organism>
<keyword evidence="2" id="KW-0812">Transmembrane</keyword>
<dbReference type="Proteomes" id="UP001152320">
    <property type="component" value="Chromosome 17"/>
</dbReference>
<dbReference type="EMBL" id="JAIZAY010000017">
    <property type="protein sequence ID" value="KAJ8025855.1"/>
    <property type="molecule type" value="Genomic_DNA"/>
</dbReference>
<keyword evidence="2" id="KW-1133">Transmembrane helix</keyword>
<keyword evidence="4" id="KW-1185">Reference proteome</keyword>
<proteinExistence type="predicted"/>
<keyword evidence="2" id="KW-0472">Membrane</keyword>
<accession>A0A9Q0YNV8</accession>
<sequence length="403" mass="44229">MIIGVTLATAVEMENAALITMNYGGIWNRPVIYGEEWQSEEREVAVICKAQWVECRNQGECTALEYIRFDIVTGFWLVWFLIVFVIGFCVWQRKRFRPWREQDQFRNRCGLCGPPDLYPDILPIPPVKLPSYAEIGETASFSTPPPPYTCECYMPTVSLGGMGSFDQPPPEVGAPPCYMQYAHIIAPLMPRLQPSSSTGTQFPEGVHASTVTESRESTNTSQEGEALLEPPSPVQTPGSESQCLSCSLSNSTVARSCSCSSVRSGPSVPERRHPGHAVSAGLVSQAYIKPVWLSHSNIGKVDPLSNRSHSNFGSRLHVPSRGAYFNPCPRCVSRSVSSLRHCASSSGIMRDASTSTLPQLAPSVPTPAQSSSCQNEEPERFVRRNSNSLPRNFVCSTKTTNSS</sequence>
<feature type="compositionally biased region" description="Polar residues" evidence="1">
    <location>
        <begin position="384"/>
        <end position="403"/>
    </location>
</feature>
<dbReference type="AlphaFoldDB" id="A0A9Q0YNV8"/>
<feature type="region of interest" description="Disordered" evidence="1">
    <location>
        <begin position="357"/>
        <end position="403"/>
    </location>
</feature>
<evidence type="ECO:0000256" key="2">
    <source>
        <dbReference type="SAM" id="Phobius"/>
    </source>
</evidence>
<feature type="compositionally biased region" description="Polar residues" evidence="1">
    <location>
        <begin position="366"/>
        <end position="375"/>
    </location>
</feature>
<feature type="transmembrane region" description="Helical" evidence="2">
    <location>
        <begin position="74"/>
        <end position="91"/>
    </location>
</feature>
<protein>
    <submittedName>
        <fullName evidence="3">Uncharacterized protein</fullName>
    </submittedName>
</protein>
<reference evidence="3" key="1">
    <citation type="submission" date="2021-10" db="EMBL/GenBank/DDBJ databases">
        <title>Tropical sea cucumber genome reveals ecological adaptation and Cuvierian tubules defense mechanism.</title>
        <authorList>
            <person name="Chen T."/>
        </authorList>
    </citation>
    <scope>NUCLEOTIDE SEQUENCE</scope>
    <source>
        <strain evidence="3">Nanhai2018</strain>
        <tissue evidence="3">Muscle</tissue>
    </source>
</reference>
<evidence type="ECO:0000256" key="1">
    <source>
        <dbReference type="SAM" id="MobiDB-lite"/>
    </source>
</evidence>
<dbReference type="OrthoDB" id="10070083at2759"/>